<comment type="caution">
    <text evidence="2">The sequence shown here is derived from an EMBL/GenBank/DDBJ whole genome shotgun (WGS) entry which is preliminary data.</text>
</comment>
<dbReference type="STRING" id="1316194.A0A1Q5SZ78"/>
<accession>A0A1Q5SZ78</accession>
<name>A0A1Q5SZ78_9EURO</name>
<sequence length="202" mass="23214">MASFSVPSLRTGNSQSDQNTQTRDYNLLKGEAPAASNNQFRRSLQPMSFSNIVLEGYTMFRADPLPPAMPTWYKVERTHMFANIDEMRQMVRERAFNISAAQQYQNLSRILQEHVNLLIHDRKIDDSDGVWSCVFAREEKKSSREYSPETVALDVILMRRPLGKNRYPTSPMGDLVDLRARHNMTPTSKIDTYDDENGGAEY</sequence>
<reference evidence="2 3" key="1">
    <citation type="submission" date="2016-10" db="EMBL/GenBank/DDBJ databases">
        <title>Genome sequence of the ascomycete fungus Penicillium subrubescens.</title>
        <authorList>
            <person name="De Vries R.P."/>
            <person name="Peng M."/>
            <person name="Dilokpimol A."/>
            <person name="Hilden K."/>
            <person name="Makela M.R."/>
            <person name="Grigoriev I."/>
            <person name="Riley R."/>
            <person name="Granchi Z."/>
        </authorList>
    </citation>
    <scope>NUCLEOTIDE SEQUENCE [LARGE SCALE GENOMIC DNA]</scope>
    <source>
        <strain evidence="2 3">CBS 132785</strain>
    </source>
</reference>
<protein>
    <submittedName>
        <fullName evidence="2">Uncharacterized protein</fullName>
    </submittedName>
</protein>
<keyword evidence="3" id="KW-1185">Reference proteome</keyword>
<evidence type="ECO:0000256" key="1">
    <source>
        <dbReference type="SAM" id="MobiDB-lite"/>
    </source>
</evidence>
<dbReference type="OrthoDB" id="5401486at2759"/>
<organism evidence="2 3">
    <name type="scientific">Penicillium subrubescens</name>
    <dbReference type="NCBI Taxonomy" id="1316194"/>
    <lineage>
        <taxon>Eukaryota</taxon>
        <taxon>Fungi</taxon>
        <taxon>Dikarya</taxon>
        <taxon>Ascomycota</taxon>
        <taxon>Pezizomycotina</taxon>
        <taxon>Eurotiomycetes</taxon>
        <taxon>Eurotiomycetidae</taxon>
        <taxon>Eurotiales</taxon>
        <taxon>Aspergillaceae</taxon>
        <taxon>Penicillium</taxon>
    </lineage>
</organism>
<gene>
    <name evidence="2" type="ORF">PENSUB_12269</name>
</gene>
<dbReference type="EMBL" id="MNBE01000725">
    <property type="protein sequence ID" value="OKO93206.1"/>
    <property type="molecule type" value="Genomic_DNA"/>
</dbReference>
<feature type="region of interest" description="Disordered" evidence="1">
    <location>
        <begin position="1"/>
        <end position="20"/>
    </location>
</feature>
<proteinExistence type="predicted"/>
<dbReference type="AlphaFoldDB" id="A0A1Q5SZ78"/>
<dbReference type="Proteomes" id="UP000186955">
    <property type="component" value="Unassembled WGS sequence"/>
</dbReference>
<evidence type="ECO:0000313" key="3">
    <source>
        <dbReference type="Proteomes" id="UP000186955"/>
    </source>
</evidence>
<evidence type="ECO:0000313" key="2">
    <source>
        <dbReference type="EMBL" id="OKO93206.1"/>
    </source>
</evidence>